<organism evidence="6 7">
    <name type="scientific">Acetobacteroides hydrogenigenes</name>
    <dbReference type="NCBI Taxonomy" id="979970"/>
    <lineage>
        <taxon>Bacteria</taxon>
        <taxon>Pseudomonadati</taxon>
        <taxon>Bacteroidota</taxon>
        <taxon>Bacteroidia</taxon>
        <taxon>Bacteroidales</taxon>
        <taxon>Rikenellaceae</taxon>
        <taxon>Acetobacteroides</taxon>
    </lineage>
</organism>
<keyword evidence="3 6" id="KW-0418">Kinase</keyword>
<dbReference type="PANTHER" id="PTHR12358:SF54">
    <property type="entry name" value="SPHINGOSINE KINASE RELATED PROTEIN"/>
    <property type="match status" value="1"/>
</dbReference>
<gene>
    <name evidence="6" type="ORF">CLV25_10189</name>
</gene>
<dbReference type="Gene3D" id="2.60.200.40">
    <property type="match status" value="1"/>
</dbReference>
<dbReference type="GO" id="GO:0008654">
    <property type="term" value="P:phospholipid biosynthetic process"/>
    <property type="evidence" value="ECO:0007669"/>
    <property type="project" value="InterPro"/>
</dbReference>
<evidence type="ECO:0000256" key="2">
    <source>
        <dbReference type="ARBA" id="ARBA00022741"/>
    </source>
</evidence>
<evidence type="ECO:0000259" key="5">
    <source>
        <dbReference type="PROSITE" id="PS50146"/>
    </source>
</evidence>
<name>A0A4V2RQU7_9BACT</name>
<dbReference type="Pfam" id="PF00781">
    <property type="entry name" value="DAGK_cat"/>
    <property type="match status" value="1"/>
</dbReference>
<keyword evidence="7" id="KW-1185">Reference proteome</keyword>
<evidence type="ECO:0000256" key="3">
    <source>
        <dbReference type="ARBA" id="ARBA00022777"/>
    </source>
</evidence>
<sequence>MQTICFIVNSKKKRAENLVSQIEAAFGARYQTTIRYTSASRDAERLAAAAVEDGCSYLVAVGGDGTVNEVVNGLMSLSEAQRRAVAVAVLPWGTGNDFARSVGASALVEELYAQIERGDTCSTDVGKVQYTQPNGLAAVRYFVNIGDIGIGPSTVLMVERLKRLVGPKIAFWIGGFCTIFFRRPRMVAIEADGYRFRGRAMAVCMANGRYFGSGLGIAPGAIINDGVLNLVVVGRVSALTFLRFTGKLRKAEPVIHPEVHYVDVTQCRILSDTMDCPLELDGEVLGAAPLEVELLPGAVRFLVDADRAKAVCKALVSSSENSPKVNCCAHP</sequence>
<dbReference type="InterPro" id="IPR001206">
    <property type="entry name" value="Diacylglycerol_kinase_cat_dom"/>
</dbReference>
<comment type="caution">
    <text evidence="6">The sequence shown here is derived from an EMBL/GenBank/DDBJ whole genome shotgun (WGS) entry which is preliminary data.</text>
</comment>
<dbReference type="GO" id="GO:0016301">
    <property type="term" value="F:kinase activity"/>
    <property type="evidence" value="ECO:0007669"/>
    <property type="project" value="UniProtKB-KW"/>
</dbReference>
<protein>
    <submittedName>
        <fullName evidence="6">YegS/Rv2252/BmrU family lipid kinase</fullName>
    </submittedName>
</protein>
<evidence type="ECO:0000313" key="6">
    <source>
        <dbReference type="EMBL" id="TCN72871.1"/>
    </source>
</evidence>
<dbReference type="SUPFAM" id="SSF111331">
    <property type="entry name" value="NAD kinase/diacylglycerol kinase-like"/>
    <property type="match status" value="1"/>
</dbReference>
<dbReference type="PROSITE" id="PS50146">
    <property type="entry name" value="DAGK"/>
    <property type="match status" value="1"/>
</dbReference>
<dbReference type="RefSeq" id="WP_131837659.1">
    <property type="nucleotide sequence ID" value="NZ_SLWB01000001.1"/>
</dbReference>
<proteinExistence type="predicted"/>
<dbReference type="GO" id="GO:0005524">
    <property type="term" value="F:ATP binding"/>
    <property type="evidence" value="ECO:0007669"/>
    <property type="project" value="UniProtKB-KW"/>
</dbReference>
<dbReference type="InterPro" id="IPR050187">
    <property type="entry name" value="Lipid_Phosphate_FormReg"/>
</dbReference>
<dbReference type="InterPro" id="IPR005218">
    <property type="entry name" value="Diacylglycerol/lipid_kinase"/>
</dbReference>
<evidence type="ECO:0000256" key="1">
    <source>
        <dbReference type="ARBA" id="ARBA00022679"/>
    </source>
</evidence>
<dbReference type="NCBIfam" id="TIGR00147">
    <property type="entry name" value="YegS/Rv2252/BmrU family lipid kinase"/>
    <property type="match status" value="1"/>
</dbReference>
<keyword evidence="1" id="KW-0808">Transferase</keyword>
<dbReference type="OrthoDB" id="9786026at2"/>
<feature type="domain" description="DAGKc" evidence="5">
    <location>
        <begin position="1"/>
        <end position="132"/>
    </location>
</feature>
<dbReference type="InterPro" id="IPR017438">
    <property type="entry name" value="ATP-NAD_kinase_N"/>
</dbReference>
<dbReference type="PANTHER" id="PTHR12358">
    <property type="entry name" value="SPHINGOSINE KINASE"/>
    <property type="match status" value="1"/>
</dbReference>
<dbReference type="EMBL" id="SLWB01000001">
    <property type="protein sequence ID" value="TCN72871.1"/>
    <property type="molecule type" value="Genomic_DNA"/>
</dbReference>
<keyword evidence="2" id="KW-0547">Nucleotide-binding</keyword>
<accession>A0A4V2RQU7</accession>
<dbReference type="InterPro" id="IPR016064">
    <property type="entry name" value="NAD/diacylglycerol_kinase_sf"/>
</dbReference>
<dbReference type="Proteomes" id="UP000294830">
    <property type="component" value="Unassembled WGS sequence"/>
</dbReference>
<evidence type="ECO:0000256" key="4">
    <source>
        <dbReference type="ARBA" id="ARBA00022840"/>
    </source>
</evidence>
<keyword evidence="4" id="KW-0067">ATP-binding</keyword>
<dbReference type="Pfam" id="PF19279">
    <property type="entry name" value="YegS_C"/>
    <property type="match status" value="1"/>
</dbReference>
<dbReference type="InterPro" id="IPR045540">
    <property type="entry name" value="YegS/DAGK_C"/>
</dbReference>
<dbReference type="SMART" id="SM00046">
    <property type="entry name" value="DAGKc"/>
    <property type="match status" value="1"/>
</dbReference>
<evidence type="ECO:0000313" key="7">
    <source>
        <dbReference type="Proteomes" id="UP000294830"/>
    </source>
</evidence>
<dbReference type="Gene3D" id="3.40.50.10330">
    <property type="entry name" value="Probable inorganic polyphosphate/atp-NAD kinase, domain 1"/>
    <property type="match status" value="1"/>
</dbReference>
<dbReference type="AlphaFoldDB" id="A0A4V2RQU7"/>
<reference evidence="6 7" key="1">
    <citation type="submission" date="2019-03" db="EMBL/GenBank/DDBJ databases">
        <title>Genomic Encyclopedia of Archaeal and Bacterial Type Strains, Phase II (KMG-II): from individual species to whole genera.</title>
        <authorList>
            <person name="Goeker M."/>
        </authorList>
    </citation>
    <scope>NUCLEOTIDE SEQUENCE [LARGE SCALE GENOMIC DNA]</scope>
    <source>
        <strain evidence="6 7">RL-C</strain>
    </source>
</reference>